<dbReference type="Proteomes" id="UP001219525">
    <property type="component" value="Unassembled WGS sequence"/>
</dbReference>
<dbReference type="PANTHER" id="PTHR10073">
    <property type="entry name" value="DNA MISMATCH REPAIR PROTEIN MLH, PMS, MUTL"/>
    <property type="match status" value="1"/>
</dbReference>
<dbReference type="InterPro" id="IPR037198">
    <property type="entry name" value="MutL_C_sf"/>
</dbReference>
<gene>
    <name evidence="2" type="ORF">GGX14DRAFT_370676</name>
</gene>
<dbReference type="PANTHER" id="PTHR10073:SF52">
    <property type="entry name" value="MISMATCH REPAIR ENDONUCLEASE PMS2"/>
    <property type="match status" value="1"/>
</dbReference>
<dbReference type="InterPro" id="IPR042120">
    <property type="entry name" value="MutL_C_dimsub"/>
</dbReference>
<dbReference type="EMBL" id="JARJCW010000056">
    <property type="protein sequence ID" value="KAJ7202124.1"/>
    <property type="molecule type" value="Genomic_DNA"/>
</dbReference>
<evidence type="ECO:0000313" key="3">
    <source>
        <dbReference type="Proteomes" id="UP001219525"/>
    </source>
</evidence>
<organism evidence="2 3">
    <name type="scientific">Mycena pura</name>
    <dbReference type="NCBI Taxonomy" id="153505"/>
    <lineage>
        <taxon>Eukaryota</taxon>
        <taxon>Fungi</taxon>
        <taxon>Dikarya</taxon>
        <taxon>Basidiomycota</taxon>
        <taxon>Agaricomycotina</taxon>
        <taxon>Agaricomycetes</taxon>
        <taxon>Agaricomycetidae</taxon>
        <taxon>Agaricales</taxon>
        <taxon>Marasmiineae</taxon>
        <taxon>Mycenaceae</taxon>
        <taxon>Mycena</taxon>
    </lineage>
</organism>
<dbReference type="InterPro" id="IPR042121">
    <property type="entry name" value="MutL_C_regsub"/>
</dbReference>
<dbReference type="SUPFAM" id="SSF118116">
    <property type="entry name" value="DNA mismatch repair protein MutL"/>
    <property type="match status" value="1"/>
</dbReference>
<protein>
    <submittedName>
        <fullName evidence="2">MutL C terminal dimerization domain-containing protein</fullName>
    </submittedName>
</protein>
<dbReference type="AlphaFoldDB" id="A0AAD6Y6N5"/>
<keyword evidence="3" id="KW-1185">Reference proteome</keyword>
<dbReference type="FunFam" id="3.30.1370.100:FF:000001">
    <property type="entry name" value="Mismatch repair endonuclease pms1, putative"/>
    <property type="match status" value="1"/>
</dbReference>
<feature type="domain" description="MutL C-terminal dimerisation" evidence="1">
    <location>
        <begin position="119"/>
        <end position="276"/>
    </location>
</feature>
<accession>A0AAD6Y6N5</accession>
<dbReference type="GO" id="GO:0016887">
    <property type="term" value="F:ATP hydrolysis activity"/>
    <property type="evidence" value="ECO:0007669"/>
    <property type="project" value="InterPro"/>
</dbReference>
<dbReference type="SMART" id="SM00853">
    <property type="entry name" value="MutL_C"/>
    <property type="match status" value="1"/>
</dbReference>
<dbReference type="InterPro" id="IPR014790">
    <property type="entry name" value="MutL_C"/>
</dbReference>
<dbReference type="Gene3D" id="3.30.1370.100">
    <property type="entry name" value="MutL, C-terminal domain, regulatory subdomain"/>
    <property type="match status" value="1"/>
</dbReference>
<reference evidence="2" key="1">
    <citation type="submission" date="2023-03" db="EMBL/GenBank/DDBJ databases">
        <title>Massive genome expansion in bonnet fungi (Mycena s.s.) driven by repeated elements and novel gene families across ecological guilds.</title>
        <authorList>
            <consortium name="Lawrence Berkeley National Laboratory"/>
            <person name="Harder C.B."/>
            <person name="Miyauchi S."/>
            <person name="Viragh M."/>
            <person name="Kuo A."/>
            <person name="Thoen E."/>
            <person name="Andreopoulos B."/>
            <person name="Lu D."/>
            <person name="Skrede I."/>
            <person name="Drula E."/>
            <person name="Henrissat B."/>
            <person name="Morin E."/>
            <person name="Kohler A."/>
            <person name="Barry K."/>
            <person name="LaButti K."/>
            <person name="Morin E."/>
            <person name="Salamov A."/>
            <person name="Lipzen A."/>
            <person name="Mereny Z."/>
            <person name="Hegedus B."/>
            <person name="Baldrian P."/>
            <person name="Stursova M."/>
            <person name="Weitz H."/>
            <person name="Taylor A."/>
            <person name="Grigoriev I.V."/>
            <person name="Nagy L.G."/>
            <person name="Martin F."/>
            <person name="Kauserud H."/>
        </authorList>
    </citation>
    <scope>NUCLEOTIDE SEQUENCE</scope>
    <source>
        <strain evidence="2">9144</strain>
    </source>
</reference>
<sequence>MFDSSELSLGTLALEGSTSSVSCNDQDDLESQSQEVIRTIDGGGDVTLRLEVAEIAAVWRALVRHQSATAAAADKVVARDDAAAELLRDASLASGGSDDAATDALARTINKTDFETMEVVGQFNLGFIVARRRVAAAAEDGARAMDDLFIVDQHAADEKYNFETLQQTTQIQSQKLFRPQPLELTASDELLALENIDVLRRNGFEVVAGTETETAPRLALTAQPVSKDTVFDMKDLEELIHRMRDAPAGTTPRCAKARAMFAMRACRKSVMVGMPLTQGQMTAVVRHMGTMDQPWNCPHGRPTMRHLADIMGGPQRERRKVEVDWAAFG</sequence>
<comment type="caution">
    <text evidence="2">The sequence shown here is derived from an EMBL/GenBank/DDBJ whole genome shotgun (WGS) entry which is preliminary data.</text>
</comment>
<dbReference type="GO" id="GO:0005524">
    <property type="term" value="F:ATP binding"/>
    <property type="evidence" value="ECO:0007669"/>
    <property type="project" value="InterPro"/>
</dbReference>
<dbReference type="InterPro" id="IPR038973">
    <property type="entry name" value="MutL/Mlh/Pms-like"/>
</dbReference>
<proteinExistence type="predicted"/>
<dbReference type="GO" id="GO:0032389">
    <property type="term" value="C:MutLalpha complex"/>
    <property type="evidence" value="ECO:0007669"/>
    <property type="project" value="TreeGrafter"/>
</dbReference>
<evidence type="ECO:0000259" key="1">
    <source>
        <dbReference type="SMART" id="SM00853"/>
    </source>
</evidence>
<dbReference type="GO" id="GO:0006298">
    <property type="term" value="P:mismatch repair"/>
    <property type="evidence" value="ECO:0007669"/>
    <property type="project" value="InterPro"/>
</dbReference>
<evidence type="ECO:0000313" key="2">
    <source>
        <dbReference type="EMBL" id="KAJ7202124.1"/>
    </source>
</evidence>
<name>A0AAD6Y6N5_9AGAR</name>
<dbReference type="GO" id="GO:0140664">
    <property type="term" value="F:ATP-dependent DNA damage sensor activity"/>
    <property type="evidence" value="ECO:0007669"/>
    <property type="project" value="InterPro"/>
</dbReference>
<dbReference type="Gene3D" id="3.30.1540.20">
    <property type="entry name" value="MutL, C-terminal domain, dimerisation subdomain"/>
    <property type="match status" value="1"/>
</dbReference>
<dbReference type="Pfam" id="PF08676">
    <property type="entry name" value="MutL_C"/>
    <property type="match status" value="1"/>
</dbReference>